<protein>
    <submittedName>
        <fullName evidence="1">Uncharacterized protein</fullName>
    </submittedName>
</protein>
<keyword evidence="2" id="KW-1185">Reference proteome</keyword>
<evidence type="ECO:0000313" key="1">
    <source>
        <dbReference type="EMBL" id="KAK4369003.1"/>
    </source>
</evidence>
<name>A0AAE1SGK6_9SOLA</name>
<reference evidence="1" key="1">
    <citation type="submission" date="2023-12" db="EMBL/GenBank/DDBJ databases">
        <title>Genome assembly of Anisodus tanguticus.</title>
        <authorList>
            <person name="Wang Y.-J."/>
        </authorList>
    </citation>
    <scope>NUCLEOTIDE SEQUENCE</scope>
    <source>
        <strain evidence="1">KB-2021</strain>
        <tissue evidence="1">Leaf</tissue>
    </source>
</reference>
<proteinExistence type="predicted"/>
<accession>A0AAE1SGK6</accession>
<dbReference type="AlphaFoldDB" id="A0AAE1SGK6"/>
<organism evidence="1 2">
    <name type="scientific">Anisodus tanguticus</name>
    <dbReference type="NCBI Taxonomy" id="243964"/>
    <lineage>
        <taxon>Eukaryota</taxon>
        <taxon>Viridiplantae</taxon>
        <taxon>Streptophyta</taxon>
        <taxon>Embryophyta</taxon>
        <taxon>Tracheophyta</taxon>
        <taxon>Spermatophyta</taxon>
        <taxon>Magnoliopsida</taxon>
        <taxon>eudicotyledons</taxon>
        <taxon>Gunneridae</taxon>
        <taxon>Pentapetalae</taxon>
        <taxon>asterids</taxon>
        <taxon>lamiids</taxon>
        <taxon>Solanales</taxon>
        <taxon>Solanaceae</taxon>
        <taxon>Solanoideae</taxon>
        <taxon>Hyoscyameae</taxon>
        <taxon>Anisodus</taxon>
    </lineage>
</organism>
<comment type="caution">
    <text evidence="1">The sequence shown here is derived from an EMBL/GenBank/DDBJ whole genome shotgun (WGS) entry which is preliminary data.</text>
</comment>
<sequence length="56" mass="6472">MADEEEKEEQTILGGLLQYYCHSNSSKHYMTHNFLDYHTGNPGKEIHSDPKEYGPT</sequence>
<dbReference type="EMBL" id="JAVYJV010000006">
    <property type="protein sequence ID" value="KAK4369003.1"/>
    <property type="molecule type" value="Genomic_DNA"/>
</dbReference>
<gene>
    <name evidence="1" type="ORF">RND71_012795</name>
</gene>
<dbReference type="Proteomes" id="UP001291623">
    <property type="component" value="Unassembled WGS sequence"/>
</dbReference>
<evidence type="ECO:0000313" key="2">
    <source>
        <dbReference type="Proteomes" id="UP001291623"/>
    </source>
</evidence>